<dbReference type="Proteomes" id="UP001412067">
    <property type="component" value="Unassembled WGS sequence"/>
</dbReference>
<dbReference type="InterPro" id="IPR036187">
    <property type="entry name" value="DNA_mismatch_repair_MutS_sf"/>
</dbReference>
<dbReference type="InterPro" id="IPR007696">
    <property type="entry name" value="DNA_mismatch_repair_MutS_core"/>
</dbReference>
<evidence type="ECO:0000313" key="4">
    <source>
        <dbReference type="EMBL" id="KAK8958386.1"/>
    </source>
</evidence>
<dbReference type="SUPFAM" id="SSF55271">
    <property type="entry name" value="DNA repair protein MutS, domain I"/>
    <property type="match status" value="1"/>
</dbReference>
<gene>
    <name evidence="4" type="primary">MSH6</name>
    <name evidence="4" type="ORF">KSP40_PGU007285</name>
</gene>
<keyword evidence="5" id="KW-1185">Reference proteome</keyword>
<dbReference type="InterPro" id="IPR045076">
    <property type="entry name" value="MutS"/>
</dbReference>
<feature type="domain" description="DNA mismatch repair protein MutS-like N-terminal" evidence="1">
    <location>
        <begin position="86"/>
        <end position="170"/>
    </location>
</feature>
<dbReference type="Gene3D" id="3.30.420.110">
    <property type="entry name" value="MutS, connector domain"/>
    <property type="match status" value="1"/>
</dbReference>
<dbReference type="SUPFAM" id="SSF48334">
    <property type="entry name" value="DNA repair protein MutS, domain III"/>
    <property type="match status" value="1"/>
</dbReference>
<protein>
    <submittedName>
        <fullName evidence="4">DNA mismatch repair protein MSH6</fullName>
    </submittedName>
</protein>
<accession>A0ABR2M3X2</accession>
<dbReference type="InterPro" id="IPR036678">
    <property type="entry name" value="MutS_con_dom_sf"/>
</dbReference>
<dbReference type="InterPro" id="IPR007695">
    <property type="entry name" value="DNA_mismatch_repair_MutS-lik_N"/>
</dbReference>
<dbReference type="PANTHER" id="PTHR11361">
    <property type="entry name" value="DNA MISMATCH REPAIR PROTEIN MUTS FAMILY MEMBER"/>
    <property type="match status" value="1"/>
</dbReference>
<dbReference type="PANTHER" id="PTHR11361:SF150">
    <property type="entry name" value="DNA MISMATCH REPAIR PROTEIN MSH6"/>
    <property type="match status" value="1"/>
</dbReference>
<dbReference type="SUPFAM" id="SSF53150">
    <property type="entry name" value="DNA repair protein MutS, domain II"/>
    <property type="match status" value="1"/>
</dbReference>
<dbReference type="InterPro" id="IPR007860">
    <property type="entry name" value="DNA_mmatch_repair_MutS_con_dom"/>
</dbReference>
<dbReference type="Gene3D" id="1.10.1420.10">
    <property type="match status" value="1"/>
</dbReference>
<evidence type="ECO:0000259" key="2">
    <source>
        <dbReference type="Pfam" id="PF05188"/>
    </source>
</evidence>
<name>A0ABR2M3X2_9ASPA</name>
<feature type="domain" description="DNA mismatch repair protein MutS core" evidence="3">
    <location>
        <begin position="380"/>
        <end position="439"/>
    </location>
</feature>
<proteinExistence type="predicted"/>
<evidence type="ECO:0000259" key="3">
    <source>
        <dbReference type="Pfam" id="PF05192"/>
    </source>
</evidence>
<comment type="caution">
    <text evidence="4">The sequence shown here is derived from an EMBL/GenBank/DDBJ whole genome shotgun (WGS) entry which is preliminary data.</text>
</comment>
<dbReference type="Gene3D" id="3.40.1170.10">
    <property type="entry name" value="DNA repair protein MutS, domain I"/>
    <property type="match status" value="1"/>
</dbReference>
<dbReference type="Pfam" id="PF05192">
    <property type="entry name" value="MutS_III"/>
    <property type="match status" value="1"/>
</dbReference>
<dbReference type="Pfam" id="PF05188">
    <property type="entry name" value="MutS_II"/>
    <property type="match status" value="1"/>
</dbReference>
<dbReference type="Pfam" id="PF01624">
    <property type="entry name" value="MutS_I"/>
    <property type="match status" value="1"/>
</dbReference>
<dbReference type="InterPro" id="IPR016151">
    <property type="entry name" value="DNA_mismatch_repair_MutS_N"/>
</dbReference>
<evidence type="ECO:0000313" key="5">
    <source>
        <dbReference type="Proteomes" id="UP001412067"/>
    </source>
</evidence>
<sequence length="473" mass="52273">MKPNLIPTDHRQSTRKIASPCARSTLDHARLTIPCLADSNDTSPAPITAVNDSNAPVIPSLCPRLLTERIPALLFLPSTADGKDSNTQGDQPHCGFPEKNFSVNLEKLARKGYRVLVVEQTETPEQLELRRKEMGTKDKASIGCLFCVCSPRVVKREICAVVSKGTLIEGEALLVNPEISYLMSITEKVHNFDEHHTQGTTLGVCVVDVSTSKFTLGQFYDNLERDCLCSLLSELRPVEIIKPSKVLSPETERILMQNTRNPLVNDLVPSSEFWNAEKTILEIKKIYSSLKYSGKSGMMDDTSNVRSMEKYLDIIPDILIELDSAGQNGCLALSALGGCLFYLRQAFLDETLLKCANFEALPCAGSLNMLQKPYMILDAAALENLEILEDRNGNPAGTLYTQLDHCVTAFGKRLLKSWLVRPLHDINSIVARQDAVLAFKFLIPSDAYHAPRVSTHRQPRKAALCGPPLVSPP</sequence>
<organism evidence="4 5">
    <name type="scientific">Platanthera guangdongensis</name>
    <dbReference type="NCBI Taxonomy" id="2320717"/>
    <lineage>
        <taxon>Eukaryota</taxon>
        <taxon>Viridiplantae</taxon>
        <taxon>Streptophyta</taxon>
        <taxon>Embryophyta</taxon>
        <taxon>Tracheophyta</taxon>
        <taxon>Spermatophyta</taxon>
        <taxon>Magnoliopsida</taxon>
        <taxon>Liliopsida</taxon>
        <taxon>Asparagales</taxon>
        <taxon>Orchidaceae</taxon>
        <taxon>Orchidoideae</taxon>
        <taxon>Orchideae</taxon>
        <taxon>Orchidinae</taxon>
        <taxon>Platanthera</taxon>
    </lineage>
</organism>
<dbReference type="EMBL" id="JBBWWR010000012">
    <property type="protein sequence ID" value="KAK8958386.1"/>
    <property type="molecule type" value="Genomic_DNA"/>
</dbReference>
<feature type="domain" description="DNA mismatch repair protein MutS connector" evidence="2">
    <location>
        <begin position="181"/>
        <end position="261"/>
    </location>
</feature>
<evidence type="ECO:0000259" key="1">
    <source>
        <dbReference type="Pfam" id="PF01624"/>
    </source>
</evidence>
<reference evidence="4 5" key="1">
    <citation type="journal article" date="2022" name="Nat. Plants">
        <title>Genomes of leafy and leafless Platanthera orchids illuminate the evolution of mycoheterotrophy.</title>
        <authorList>
            <person name="Li M.H."/>
            <person name="Liu K.W."/>
            <person name="Li Z."/>
            <person name="Lu H.C."/>
            <person name="Ye Q.L."/>
            <person name="Zhang D."/>
            <person name="Wang J.Y."/>
            <person name="Li Y.F."/>
            <person name="Zhong Z.M."/>
            <person name="Liu X."/>
            <person name="Yu X."/>
            <person name="Liu D.K."/>
            <person name="Tu X.D."/>
            <person name="Liu B."/>
            <person name="Hao Y."/>
            <person name="Liao X.Y."/>
            <person name="Jiang Y.T."/>
            <person name="Sun W.H."/>
            <person name="Chen J."/>
            <person name="Chen Y.Q."/>
            <person name="Ai Y."/>
            <person name="Zhai J.W."/>
            <person name="Wu S.S."/>
            <person name="Zhou Z."/>
            <person name="Hsiao Y.Y."/>
            <person name="Wu W.L."/>
            <person name="Chen Y.Y."/>
            <person name="Lin Y.F."/>
            <person name="Hsu J.L."/>
            <person name="Li C.Y."/>
            <person name="Wang Z.W."/>
            <person name="Zhao X."/>
            <person name="Zhong W.Y."/>
            <person name="Ma X.K."/>
            <person name="Ma L."/>
            <person name="Huang J."/>
            <person name="Chen G.Z."/>
            <person name="Huang M.Z."/>
            <person name="Huang L."/>
            <person name="Peng D.H."/>
            <person name="Luo Y.B."/>
            <person name="Zou S.Q."/>
            <person name="Chen S.P."/>
            <person name="Lan S."/>
            <person name="Tsai W.C."/>
            <person name="Van de Peer Y."/>
            <person name="Liu Z.J."/>
        </authorList>
    </citation>
    <scope>NUCLEOTIDE SEQUENCE [LARGE SCALE GENOMIC DNA]</scope>
    <source>
        <strain evidence="4">Lor288</strain>
    </source>
</reference>